<accession>A0ABP5TT69</accession>
<gene>
    <name evidence="2" type="ORF">GCM10010170_055020</name>
</gene>
<keyword evidence="3" id="KW-1185">Reference proteome</keyword>
<name>A0ABP5TT69_9ACTN</name>
<dbReference type="Proteomes" id="UP001501444">
    <property type="component" value="Unassembled WGS sequence"/>
</dbReference>
<feature type="compositionally biased region" description="Low complexity" evidence="1">
    <location>
        <begin position="10"/>
        <end position="23"/>
    </location>
</feature>
<comment type="caution">
    <text evidence="2">The sequence shown here is derived from an EMBL/GenBank/DDBJ whole genome shotgun (WGS) entry which is preliminary data.</text>
</comment>
<evidence type="ECO:0000313" key="3">
    <source>
        <dbReference type="Proteomes" id="UP001501444"/>
    </source>
</evidence>
<organism evidence="2 3">
    <name type="scientific">Dactylosporangium salmoneum</name>
    <dbReference type="NCBI Taxonomy" id="53361"/>
    <lineage>
        <taxon>Bacteria</taxon>
        <taxon>Bacillati</taxon>
        <taxon>Actinomycetota</taxon>
        <taxon>Actinomycetes</taxon>
        <taxon>Micromonosporales</taxon>
        <taxon>Micromonosporaceae</taxon>
        <taxon>Dactylosporangium</taxon>
    </lineage>
</organism>
<proteinExistence type="predicted"/>
<feature type="region of interest" description="Disordered" evidence="1">
    <location>
        <begin position="1"/>
        <end position="30"/>
    </location>
</feature>
<evidence type="ECO:0000313" key="2">
    <source>
        <dbReference type="EMBL" id="GAA2360215.1"/>
    </source>
</evidence>
<feature type="region of interest" description="Disordered" evidence="1">
    <location>
        <begin position="43"/>
        <end position="89"/>
    </location>
</feature>
<feature type="compositionally biased region" description="Basic and acidic residues" evidence="1">
    <location>
        <begin position="65"/>
        <end position="77"/>
    </location>
</feature>
<dbReference type="EMBL" id="BAAARV010000046">
    <property type="protein sequence ID" value="GAA2360215.1"/>
    <property type="molecule type" value="Genomic_DNA"/>
</dbReference>
<protein>
    <submittedName>
        <fullName evidence="2">Uncharacterized protein</fullName>
    </submittedName>
</protein>
<sequence>MFPHRYIVESSRPPRAGARSSRGNTPEQQATGLRVLQHLLDRGADPGIAARGKQGRPIDAARGPYQDKKDRKDRIEWAEGAALPEDHSM</sequence>
<reference evidence="3" key="1">
    <citation type="journal article" date="2019" name="Int. J. Syst. Evol. Microbiol.">
        <title>The Global Catalogue of Microorganisms (GCM) 10K type strain sequencing project: providing services to taxonomists for standard genome sequencing and annotation.</title>
        <authorList>
            <consortium name="The Broad Institute Genomics Platform"/>
            <consortium name="The Broad Institute Genome Sequencing Center for Infectious Disease"/>
            <person name="Wu L."/>
            <person name="Ma J."/>
        </authorList>
    </citation>
    <scope>NUCLEOTIDE SEQUENCE [LARGE SCALE GENOMIC DNA]</scope>
    <source>
        <strain evidence="3">JCM 3272</strain>
    </source>
</reference>
<evidence type="ECO:0000256" key="1">
    <source>
        <dbReference type="SAM" id="MobiDB-lite"/>
    </source>
</evidence>